<dbReference type="InterPro" id="IPR027385">
    <property type="entry name" value="Beta-barrel_OMP"/>
</dbReference>
<evidence type="ECO:0000259" key="3">
    <source>
        <dbReference type="Pfam" id="PF13505"/>
    </source>
</evidence>
<dbReference type="Gene3D" id="2.40.160.20">
    <property type="match status" value="1"/>
</dbReference>
<dbReference type="EMBL" id="CP089984">
    <property type="protein sequence ID" value="WXB11091.1"/>
    <property type="molecule type" value="Genomic_DNA"/>
</dbReference>
<sequence length="204" mass="21127">MRKFLAALLSGSLFIVAASHAQAAEPSPTTSADRPISVAAFGGYGINNTAPDGADTFNVYGAGFGVRGGYTLPMKIYVGGLFQYNVGTSKDTELPPQLGGGKVSVSGRMMNLGAEGGYDLDAGQFTIRPYLGLGVGIAGGDLKLDKDGGTTKFSLWPGVQGVYNINDQLFAGLDARYTLVFADRGDNNGNANSLGFYGTVGGRF</sequence>
<feature type="domain" description="Outer membrane protein beta-barrel" evidence="3">
    <location>
        <begin position="16"/>
        <end position="203"/>
    </location>
</feature>
<dbReference type="SUPFAM" id="SSF103515">
    <property type="entry name" value="Autotransporter"/>
    <property type="match status" value="1"/>
</dbReference>
<proteinExistence type="predicted"/>
<feature type="signal peptide" evidence="2">
    <location>
        <begin position="1"/>
        <end position="23"/>
    </location>
</feature>
<reference evidence="4 5" key="1">
    <citation type="submission" date="2021-12" db="EMBL/GenBank/DDBJ databases">
        <title>Discovery of the Pendulisporaceae a myxobacterial family with distinct sporulation behavior and unique specialized metabolism.</title>
        <authorList>
            <person name="Garcia R."/>
            <person name="Popoff A."/>
            <person name="Bader C.D."/>
            <person name="Loehr J."/>
            <person name="Walesch S."/>
            <person name="Walt C."/>
            <person name="Boldt J."/>
            <person name="Bunk B."/>
            <person name="Haeckl F.J.F.P.J."/>
            <person name="Gunesch A.P."/>
            <person name="Birkelbach J."/>
            <person name="Nuebel U."/>
            <person name="Pietschmann T."/>
            <person name="Bach T."/>
            <person name="Mueller R."/>
        </authorList>
    </citation>
    <scope>NUCLEOTIDE SEQUENCE [LARGE SCALE GENOMIC DNA]</scope>
    <source>
        <strain evidence="4 5">MSr11954</strain>
    </source>
</reference>
<gene>
    <name evidence="4" type="ORF">LZC94_24810</name>
</gene>
<keyword evidence="5" id="KW-1185">Reference proteome</keyword>
<keyword evidence="1 2" id="KW-0732">Signal</keyword>
<dbReference type="Proteomes" id="UP001370348">
    <property type="component" value="Chromosome"/>
</dbReference>
<dbReference type="RefSeq" id="WP_394820706.1">
    <property type="nucleotide sequence ID" value="NZ_CP089984.1"/>
</dbReference>
<protein>
    <submittedName>
        <fullName evidence="4">Porin family protein</fullName>
    </submittedName>
</protein>
<name>A0ABZ2LJI0_9BACT</name>
<organism evidence="4 5">
    <name type="scientific">Pendulispora albinea</name>
    <dbReference type="NCBI Taxonomy" id="2741071"/>
    <lineage>
        <taxon>Bacteria</taxon>
        <taxon>Pseudomonadati</taxon>
        <taxon>Myxococcota</taxon>
        <taxon>Myxococcia</taxon>
        <taxon>Myxococcales</taxon>
        <taxon>Sorangiineae</taxon>
        <taxon>Pendulisporaceae</taxon>
        <taxon>Pendulispora</taxon>
    </lineage>
</organism>
<dbReference type="Pfam" id="PF13505">
    <property type="entry name" value="OMP_b-brl"/>
    <property type="match status" value="1"/>
</dbReference>
<evidence type="ECO:0000313" key="5">
    <source>
        <dbReference type="Proteomes" id="UP001370348"/>
    </source>
</evidence>
<evidence type="ECO:0000256" key="1">
    <source>
        <dbReference type="ARBA" id="ARBA00022729"/>
    </source>
</evidence>
<dbReference type="InterPro" id="IPR036709">
    <property type="entry name" value="Autotransporte_beta_dom_sf"/>
</dbReference>
<evidence type="ECO:0000313" key="4">
    <source>
        <dbReference type="EMBL" id="WXB11091.1"/>
    </source>
</evidence>
<feature type="chain" id="PRO_5045820806" evidence="2">
    <location>
        <begin position="24"/>
        <end position="204"/>
    </location>
</feature>
<accession>A0ABZ2LJI0</accession>
<evidence type="ECO:0000256" key="2">
    <source>
        <dbReference type="SAM" id="SignalP"/>
    </source>
</evidence>